<evidence type="ECO:0008006" key="3">
    <source>
        <dbReference type="Google" id="ProtNLM"/>
    </source>
</evidence>
<dbReference type="EMBL" id="FONN01000002">
    <property type="protein sequence ID" value="SFE43590.1"/>
    <property type="molecule type" value="Genomic_DNA"/>
</dbReference>
<keyword evidence="2" id="KW-1185">Reference proteome</keyword>
<dbReference type="RefSeq" id="WP_197091353.1">
    <property type="nucleotide sequence ID" value="NZ_FONN01000002.1"/>
</dbReference>
<evidence type="ECO:0000313" key="2">
    <source>
        <dbReference type="Proteomes" id="UP000183410"/>
    </source>
</evidence>
<dbReference type="AlphaFoldDB" id="A0A1I2AL39"/>
<dbReference type="InterPro" id="IPR025127">
    <property type="entry name" value="DUF4054"/>
</dbReference>
<reference evidence="2" key="1">
    <citation type="submission" date="2016-10" db="EMBL/GenBank/DDBJ databases">
        <authorList>
            <person name="Varghese N."/>
            <person name="Submissions S."/>
        </authorList>
    </citation>
    <scope>NUCLEOTIDE SEQUENCE [LARGE SCALE GENOMIC DNA]</scope>
    <source>
        <strain evidence="2">CGMCC 1.10223</strain>
    </source>
</reference>
<name>A0A1I2AL39_9BACL</name>
<gene>
    <name evidence="1" type="ORF">SAMN04487969_102505</name>
</gene>
<organism evidence="1 2">
    <name type="scientific">Paenibacillus algorifonticola</name>
    <dbReference type="NCBI Taxonomy" id="684063"/>
    <lineage>
        <taxon>Bacteria</taxon>
        <taxon>Bacillati</taxon>
        <taxon>Bacillota</taxon>
        <taxon>Bacilli</taxon>
        <taxon>Bacillales</taxon>
        <taxon>Paenibacillaceae</taxon>
        <taxon>Paenibacillus</taxon>
    </lineage>
</organism>
<protein>
    <recommendedName>
        <fullName evidence="3">DUF4054 domain-containing protein</fullName>
    </recommendedName>
</protein>
<dbReference type="Pfam" id="PF13262">
    <property type="entry name" value="DUF4054"/>
    <property type="match status" value="1"/>
</dbReference>
<proteinExistence type="predicted"/>
<sequence length="164" mass="17662">MNGDPYYGHMPQSVVNGLIAEAANVKIGTNPPYTLADFKGIYPQFDGIVPDPVIQMYIDLANACILQVRWKSAWKIAIGWFVAHFLTLYLQGAADPGSDAGQVMAVGQAKGLNTSEAVGDVSVSMDYGSIGQDLDGWAAWKLTIYGQQLATMGKLYGKGGMYVY</sequence>
<dbReference type="Proteomes" id="UP000183410">
    <property type="component" value="Unassembled WGS sequence"/>
</dbReference>
<accession>A0A1I2AL39</accession>
<evidence type="ECO:0000313" key="1">
    <source>
        <dbReference type="EMBL" id="SFE43590.1"/>
    </source>
</evidence>